<reference evidence="1 2" key="1">
    <citation type="submission" date="2017-07" db="EMBL/GenBank/DDBJ databases">
        <title>First draft Genome Sequence of Nocardia cerradoensis isolated from human infection.</title>
        <authorList>
            <person name="Carrasco G."/>
        </authorList>
    </citation>
    <scope>NUCLEOTIDE SEQUENCE [LARGE SCALE GENOMIC DNA]</scope>
    <source>
        <strain evidence="1 2">CNM20130759</strain>
    </source>
</reference>
<dbReference type="AlphaFoldDB" id="A0A231HE36"/>
<dbReference type="Proteomes" id="UP000215506">
    <property type="component" value="Unassembled WGS sequence"/>
</dbReference>
<dbReference type="EMBL" id="NGAF01000001">
    <property type="protein sequence ID" value="OXR47119.1"/>
    <property type="molecule type" value="Genomic_DNA"/>
</dbReference>
<evidence type="ECO:0008006" key="3">
    <source>
        <dbReference type="Google" id="ProtNLM"/>
    </source>
</evidence>
<gene>
    <name evidence="1" type="ORF">B7C42_00241</name>
</gene>
<protein>
    <recommendedName>
        <fullName evidence="3">Protein kinase domain-containing protein</fullName>
    </recommendedName>
</protein>
<comment type="caution">
    <text evidence="1">The sequence shown here is derived from an EMBL/GenBank/DDBJ whole genome shotgun (WGS) entry which is preliminary data.</text>
</comment>
<proteinExistence type="predicted"/>
<sequence length="270" mass="30268">MAPKLRHGNQSDVAIVRRLAPADTSTYVWKCMAAGKGLTAYEARTQYSLLLEYRKQLGRLGWRTPTLLHLSVTDAPTGSYINAIEEYISGLDAETAFRTMDTSDAHKWDIVEHVVAETSRHRVFRSRASIGNARLGTLPCGIDLKPSNLVFDGIGKQLYLVDTFAPQIFSSGNVVGYTPKITPFTPEMLLAVCGTREGTLLRFWRLLESQWLATSRSDSDSRRERFNNTLIQYGLPLQERQFIVDQINGGYPWLDLVYASYGVNEAQQAA</sequence>
<evidence type="ECO:0000313" key="1">
    <source>
        <dbReference type="EMBL" id="OXR47119.1"/>
    </source>
</evidence>
<organism evidence="1 2">
    <name type="scientific">Nocardia cerradoensis</name>
    <dbReference type="NCBI Taxonomy" id="85688"/>
    <lineage>
        <taxon>Bacteria</taxon>
        <taxon>Bacillati</taxon>
        <taxon>Actinomycetota</taxon>
        <taxon>Actinomycetes</taxon>
        <taxon>Mycobacteriales</taxon>
        <taxon>Nocardiaceae</taxon>
        <taxon>Nocardia</taxon>
    </lineage>
</organism>
<keyword evidence="2" id="KW-1185">Reference proteome</keyword>
<accession>A0A231HE36</accession>
<evidence type="ECO:0000313" key="2">
    <source>
        <dbReference type="Proteomes" id="UP000215506"/>
    </source>
</evidence>
<name>A0A231HE36_9NOCA</name>